<reference evidence="2 3" key="1">
    <citation type="submission" date="2020-06" db="EMBL/GenBank/DDBJ databases">
        <authorList>
            <person name="Li R."/>
            <person name="Bekaert M."/>
        </authorList>
    </citation>
    <scope>NUCLEOTIDE SEQUENCE [LARGE SCALE GENOMIC DNA]</scope>
    <source>
        <strain evidence="3">wild</strain>
    </source>
</reference>
<sequence>MRSNHPWLYMQLLICTVCGIYGRQEKLLFSTSTKVKEVDMDTGVVKELANHSSSVYSIAYDVKERYVYFPRLHENVIERFFYPIDENVTFEIVVSTIRPFYVAFDSENSHLYWTEYTSSGKIMRSNSDGSSLTTIINEHKPVALALDTHNSKRVEYRLHNYSINQTSKREDFRTAGY</sequence>
<accession>A0A6J8BZJ1</accession>
<dbReference type="PANTHER" id="PTHR46513">
    <property type="entry name" value="VITELLOGENIN RECEPTOR-LIKE PROTEIN-RELATED-RELATED"/>
    <property type="match status" value="1"/>
</dbReference>
<gene>
    <name evidence="2" type="ORF">MCOR_24528</name>
</gene>
<dbReference type="SUPFAM" id="SSF63825">
    <property type="entry name" value="YWTD domain"/>
    <property type="match status" value="1"/>
</dbReference>
<name>A0A6J8BZJ1_MYTCO</name>
<evidence type="ECO:0000256" key="1">
    <source>
        <dbReference type="SAM" id="SignalP"/>
    </source>
</evidence>
<keyword evidence="1" id="KW-0732">Signal</keyword>
<dbReference type="InterPro" id="IPR011042">
    <property type="entry name" value="6-blade_b-propeller_TolB-like"/>
</dbReference>
<dbReference type="Proteomes" id="UP000507470">
    <property type="component" value="Unassembled WGS sequence"/>
</dbReference>
<feature type="signal peptide" evidence="1">
    <location>
        <begin position="1"/>
        <end position="22"/>
    </location>
</feature>
<dbReference type="InterPro" id="IPR050778">
    <property type="entry name" value="Cueball_EGF_LRP_Nidogen"/>
</dbReference>
<dbReference type="EMBL" id="CACVKT020004331">
    <property type="protein sequence ID" value="CAC5389363.1"/>
    <property type="molecule type" value="Genomic_DNA"/>
</dbReference>
<proteinExistence type="predicted"/>
<keyword evidence="3" id="KW-1185">Reference proteome</keyword>
<protein>
    <submittedName>
        <fullName evidence="2">Uncharacterized protein</fullName>
    </submittedName>
</protein>
<evidence type="ECO:0000313" key="3">
    <source>
        <dbReference type="Proteomes" id="UP000507470"/>
    </source>
</evidence>
<organism evidence="2 3">
    <name type="scientific">Mytilus coruscus</name>
    <name type="common">Sea mussel</name>
    <dbReference type="NCBI Taxonomy" id="42192"/>
    <lineage>
        <taxon>Eukaryota</taxon>
        <taxon>Metazoa</taxon>
        <taxon>Spiralia</taxon>
        <taxon>Lophotrochozoa</taxon>
        <taxon>Mollusca</taxon>
        <taxon>Bivalvia</taxon>
        <taxon>Autobranchia</taxon>
        <taxon>Pteriomorphia</taxon>
        <taxon>Mytilida</taxon>
        <taxon>Mytiloidea</taxon>
        <taxon>Mytilidae</taxon>
        <taxon>Mytilinae</taxon>
        <taxon>Mytilus</taxon>
    </lineage>
</organism>
<dbReference type="AlphaFoldDB" id="A0A6J8BZJ1"/>
<evidence type="ECO:0000313" key="2">
    <source>
        <dbReference type="EMBL" id="CAC5389363.1"/>
    </source>
</evidence>
<feature type="chain" id="PRO_5027017426" evidence="1">
    <location>
        <begin position="23"/>
        <end position="177"/>
    </location>
</feature>
<dbReference type="Gene3D" id="2.120.10.30">
    <property type="entry name" value="TolB, C-terminal domain"/>
    <property type="match status" value="1"/>
</dbReference>
<dbReference type="OrthoDB" id="10406804at2759"/>